<gene>
    <name evidence="2" type="ORF">OF850_11075</name>
</gene>
<dbReference type="Proteomes" id="UP001526430">
    <property type="component" value="Unassembled WGS sequence"/>
</dbReference>
<keyword evidence="3" id="KW-1185">Reference proteome</keyword>
<reference evidence="2 3" key="1">
    <citation type="submission" date="2022-10" db="EMBL/GenBank/DDBJ databases">
        <title>Roseococcus glaciei nov., sp. nov., isolated from glacier.</title>
        <authorList>
            <person name="Liu Q."/>
            <person name="Xin Y.-H."/>
        </authorList>
    </citation>
    <scope>NUCLEOTIDE SEQUENCE [LARGE SCALE GENOMIC DNA]</scope>
    <source>
        <strain evidence="2 3">MDT2-1-1</strain>
    </source>
</reference>
<name>A0ABT3NVH8_9PROT</name>
<dbReference type="InterPro" id="IPR019099">
    <property type="entry name" value="Uncharacterised_PGPGW_TM"/>
</dbReference>
<comment type="caution">
    <text evidence="2">The sequence shown here is derived from an EMBL/GenBank/DDBJ whole genome shotgun (WGS) entry which is preliminary data.</text>
</comment>
<evidence type="ECO:0008006" key="4">
    <source>
        <dbReference type="Google" id="ProtNLM"/>
    </source>
</evidence>
<dbReference type="Pfam" id="PF09656">
    <property type="entry name" value="PGPGW"/>
    <property type="match status" value="1"/>
</dbReference>
<proteinExistence type="predicted"/>
<evidence type="ECO:0000256" key="1">
    <source>
        <dbReference type="SAM" id="Phobius"/>
    </source>
</evidence>
<keyword evidence="1" id="KW-1133">Transmembrane helix</keyword>
<dbReference type="RefSeq" id="WP_301590155.1">
    <property type="nucleotide sequence ID" value="NZ_JAPFQI010000007.1"/>
</dbReference>
<feature type="transmembrane region" description="Helical" evidence="1">
    <location>
        <begin position="12"/>
        <end position="43"/>
    </location>
</feature>
<evidence type="ECO:0000313" key="3">
    <source>
        <dbReference type="Proteomes" id="UP001526430"/>
    </source>
</evidence>
<evidence type="ECO:0000313" key="2">
    <source>
        <dbReference type="EMBL" id="MCW8086171.1"/>
    </source>
</evidence>
<dbReference type="EMBL" id="JAPFQI010000007">
    <property type="protein sequence ID" value="MCW8086171.1"/>
    <property type="molecule type" value="Genomic_DNA"/>
</dbReference>
<keyword evidence="1" id="KW-0472">Membrane</keyword>
<sequence>MIELRPCRRRKAVGFASMAMGPVGLVLPVLPGFLFVALGVFVLRDQYVWAHRGVRVIQARWPALIPAVEAREQKALDWTDRQVTRMRGIVRRR</sequence>
<accession>A0ABT3NVH8</accession>
<keyword evidence="1" id="KW-0812">Transmembrane</keyword>
<organism evidence="2 3">
    <name type="scientific">Sabulicella glaciei</name>
    <dbReference type="NCBI Taxonomy" id="2984948"/>
    <lineage>
        <taxon>Bacteria</taxon>
        <taxon>Pseudomonadati</taxon>
        <taxon>Pseudomonadota</taxon>
        <taxon>Alphaproteobacteria</taxon>
        <taxon>Acetobacterales</taxon>
        <taxon>Acetobacteraceae</taxon>
        <taxon>Sabulicella</taxon>
    </lineage>
</organism>
<protein>
    <recommendedName>
        <fullName evidence="4">Transmembrane protein (PGPGW)</fullName>
    </recommendedName>
</protein>